<evidence type="ECO:0000256" key="5">
    <source>
        <dbReference type="ARBA" id="ARBA00022679"/>
    </source>
</evidence>
<evidence type="ECO:0000256" key="6">
    <source>
        <dbReference type="ARBA" id="ARBA00022692"/>
    </source>
</evidence>
<evidence type="ECO:0000256" key="4">
    <source>
        <dbReference type="ARBA" id="ARBA00022676"/>
    </source>
</evidence>
<evidence type="ECO:0000259" key="14">
    <source>
        <dbReference type="Pfam" id="PF17039"/>
    </source>
</evidence>
<keyword evidence="11" id="KW-0325">Glycoprotein</keyword>
<dbReference type="InterPro" id="IPR031481">
    <property type="entry name" value="Glyco_tran_10_N"/>
</dbReference>
<protein>
    <recommendedName>
        <fullName evidence="12">Fucosyltransferase</fullName>
        <ecNumber evidence="12">2.4.1.-</ecNumber>
    </recommendedName>
</protein>
<dbReference type="SUPFAM" id="SSF53756">
    <property type="entry name" value="UDP-Glycosyltransferase/glycogen phosphorylase"/>
    <property type="match status" value="2"/>
</dbReference>
<keyword evidence="7" id="KW-0735">Signal-anchor</keyword>
<keyword evidence="16" id="KW-1185">Reference proteome</keyword>
<dbReference type="Gene3D" id="3.40.50.11660">
    <property type="entry name" value="Glycosyl transferase family 10, C-terminal domain"/>
    <property type="match status" value="2"/>
</dbReference>
<keyword evidence="5 12" id="KW-0808">Transferase</keyword>
<keyword evidence="10" id="KW-0472">Membrane</keyword>
<accession>A0A6G0T1R0</accession>
<evidence type="ECO:0000256" key="2">
    <source>
        <dbReference type="ARBA" id="ARBA00004922"/>
    </source>
</evidence>
<dbReference type="FunFam" id="3.40.50.11660:FF:000004">
    <property type="entry name" value="Glycoprotein 3-alpha-L-fucosyltransferase A"/>
    <property type="match status" value="2"/>
</dbReference>
<dbReference type="InterPro" id="IPR001503">
    <property type="entry name" value="Glyco_trans_10"/>
</dbReference>
<name>A0A6G0T1R0_APHGL</name>
<dbReference type="EC" id="2.4.1.-" evidence="12"/>
<dbReference type="PANTHER" id="PTHR48438:SF1">
    <property type="entry name" value="ALPHA-(1,3)-FUCOSYLTRANSFERASE C-RELATED"/>
    <property type="match status" value="1"/>
</dbReference>
<keyword evidence="4 12" id="KW-0328">Glycosyltransferase</keyword>
<evidence type="ECO:0000256" key="3">
    <source>
        <dbReference type="ARBA" id="ARBA00008919"/>
    </source>
</evidence>
<comment type="caution">
    <text evidence="15">The sequence shown here is derived from an EMBL/GenBank/DDBJ whole genome shotgun (WGS) entry which is preliminary data.</text>
</comment>
<evidence type="ECO:0000313" key="16">
    <source>
        <dbReference type="Proteomes" id="UP000475862"/>
    </source>
</evidence>
<dbReference type="AlphaFoldDB" id="A0A6G0T1R0"/>
<dbReference type="Pfam" id="PF00852">
    <property type="entry name" value="Glyco_transf_10"/>
    <property type="match status" value="2"/>
</dbReference>
<dbReference type="InterPro" id="IPR038577">
    <property type="entry name" value="GT10-like_C_sf"/>
</dbReference>
<dbReference type="OrthoDB" id="427096at2759"/>
<feature type="domain" description="Fucosyltransferase C-terminal" evidence="13">
    <location>
        <begin position="667"/>
        <end position="842"/>
    </location>
</feature>
<dbReference type="Proteomes" id="UP000475862">
    <property type="component" value="Unassembled WGS sequence"/>
</dbReference>
<proteinExistence type="inferred from homology"/>
<comment type="subcellular location">
    <subcellularLocation>
        <location evidence="1 12">Golgi apparatus</location>
        <location evidence="1 12">Golgi stack membrane</location>
        <topology evidence="1 12">Single-pass type II membrane protein</topology>
    </subcellularLocation>
</comment>
<evidence type="ECO:0000256" key="12">
    <source>
        <dbReference type="RuleBase" id="RU003832"/>
    </source>
</evidence>
<keyword evidence="6 12" id="KW-0812">Transmembrane</keyword>
<evidence type="ECO:0000256" key="8">
    <source>
        <dbReference type="ARBA" id="ARBA00022989"/>
    </source>
</evidence>
<dbReference type="UniPathway" id="UPA00378"/>
<dbReference type="EMBL" id="VYZN01000065">
    <property type="protein sequence ID" value="KAE9524576.1"/>
    <property type="molecule type" value="Genomic_DNA"/>
</dbReference>
<evidence type="ECO:0000256" key="1">
    <source>
        <dbReference type="ARBA" id="ARBA00004447"/>
    </source>
</evidence>
<keyword evidence="9 12" id="KW-0333">Golgi apparatus</keyword>
<feature type="domain" description="Fucosyltransferase N-terminal" evidence="14">
    <location>
        <begin position="546"/>
        <end position="646"/>
    </location>
</feature>
<comment type="pathway">
    <text evidence="2">Protein modification; protein glycosylation.</text>
</comment>
<organism evidence="15 16">
    <name type="scientific">Aphis glycines</name>
    <name type="common">Soybean aphid</name>
    <dbReference type="NCBI Taxonomy" id="307491"/>
    <lineage>
        <taxon>Eukaryota</taxon>
        <taxon>Metazoa</taxon>
        <taxon>Ecdysozoa</taxon>
        <taxon>Arthropoda</taxon>
        <taxon>Hexapoda</taxon>
        <taxon>Insecta</taxon>
        <taxon>Pterygota</taxon>
        <taxon>Neoptera</taxon>
        <taxon>Paraneoptera</taxon>
        <taxon>Hemiptera</taxon>
        <taxon>Sternorrhyncha</taxon>
        <taxon>Aphidomorpha</taxon>
        <taxon>Aphidoidea</taxon>
        <taxon>Aphididae</taxon>
        <taxon>Aphidini</taxon>
        <taxon>Aphis</taxon>
        <taxon>Aphis</taxon>
    </lineage>
</organism>
<sequence>MFNKYNIIPHLTWFRLLSTVLSKCVKWISVIICTAYFPVKNRYYSTQSYKYETKMITQTNHDEQIVETLKSQSLNENADRVIKWNTFKKSRLPILPWYFKDGTEMPNKAEVDPITGVRISRLWPEENKNNDRVEEQLMFIPPNYQDENAPIKKILLFSGRENWIVDEGQSEFLSNDCPIWIFFFLQSAYYAGFNIGNDLINWTATYRHDSDIVIPYARWAYFNRSVTQVKQLNRNYSLNKTKQVTMIVSNCNTDNKRLLYAKELGKYISVDVYGDCEGMKNTKFDNFLQILEQDYKFYLAFENSNCIDYVTEKFFIDGLQYNVLPVVMGGRRENYERIAPRHSYVHVDDYESPEQLADYLRRLDADDELYNEYFRWKGTGEFIDTKFFCRLCAMLHDDDAPIKSYRNLDHWWRGPGVCDHSTNMLTVYWLIMRIYNLEKLKRPDAYNGLIVNNILDNYNQQDHPYYLEPIITVTPYYKEMKWNEITNPPLPWYFKDGSIRPTKALSSSGSKLTQVWPEEQINGDRVEEQLMFVPPNYDYNNAPIKSILLFNNVNEWMVDSGQNEFISKNCPVNRCTITTDKSKSSNIDSIVFRNEFSRPGHIKSGKQVWIIFIVKSAFYTELNVDHDLINWTATYRHDSDIVVPYQRWAYYDPSVTQIEQFNRNYAQHKTKQLAIIITDCNINNERELFYARELSKYNISVDVYGRCGEFKNIESNTFLQMLDQSYKFYLAFENSNCIDYVTEKFFVNGLQHNVLPIVMGARREDYKRFAPDRSYLHVDDYESPEQLAKHLRQLDADDDLYNEYFQWKGTGEFIDTRFFCRLCAMLHDNGAPAKSYKNLDRWWRGPDVCDNLVPEIPTQLPPPPLAVNDREEIWT</sequence>
<comment type="similarity">
    <text evidence="3 12">Belongs to the glycosyltransferase 10 family.</text>
</comment>
<evidence type="ECO:0000313" key="15">
    <source>
        <dbReference type="EMBL" id="KAE9524576.1"/>
    </source>
</evidence>
<evidence type="ECO:0000256" key="7">
    <source>
        <dbReference type="ARBA" id="ARBA00022968"/>
    </source>
</evidence>
<feature type="domain" description="Fucosyltransferase C-terminal" evidence="13">
    <location>
        <begin position="239"/>
        <end position="411"/>
    </location>
</feature>
<keyword evidence="8" id="KW-1133">Transmembrane helix</keyword>
<dbReference type="GO" id="GO:0008417">
    <property type="term" value="F:fucosyltransferase activity"/>
    <property type="evidence" value="ECO:0007669"/>
    <property type="project" value="InterPro"/>
</dbReference>
<gene>
    <name evidence="15" type="ORF">AGLY_014626</name>
</gene>
<evidence type="ECO:0000256" key="10">
    <source>
        <dbReference type="ARBA" id="ARBA00023136"/>
    </source>
</evidence>
<dbReference type="GO" id="GO:0032580">
    <property type="term" value="C:Golgi cisterna membrane"/>
    <property type="evidence" value="ECO:0007669"/>
    <property type="project" value="UniProtKB-SubCell"/>
</dbReference>
<evidence type="ECO:0000256" key="11">
    <source>
        <dbReference type="ARBA" id="ARBA00023180"/>
    </source>
</evidence>
<evidence type="ECO:0000259" key="13">
    <source>
        <dbReference type="Pfam" id="PF00852"/>
    </source>
</evidence>
<reference evidence="15 16" key="1">
    <citation type="submission" date="2019-08" db="EMBL/GenBank/DDBJ databases">
        <title>The genome of the soybean aphid Biotype 1, its phylome, world population structure and adaptation to the North American continent.</title>
        <authorList>
            <person name="Giordano R."/>
            <person name="Donthu R.K."/>
            <person name="Hernandez A.G."/>
            <person name="Wright C.L."/>
            <person name="Zimin A.V."/>
        </authorList>
    </citation>
    <scope>NUCLEOTIDE SEQUENCE [LARGE SCALE GENOMIC DNA]</scope>
    <source>
        <tissue evidence="15">Whole aphids</tissue>
    </source>
</reference>
<dbReference type="InterPro" id="IPR055270">
    <property type="entry name" value="Glyco_tran_10_C"/>
</dbReference>
<dbReference type="Pfam" id="PF17039">
    <property type="entry name" value="Glyco_tran_10_N"/>
    <property type="match status" value="1"/>
</dbReference>
<dbReference type="PANTHER" id="PTHR48438">
    <property type="entry name" value="ALPHA-(1,3)-FUCOSYLTRANSFERASE C-RELATED"/>
    <property type="match status" value="1"/>
</dbReference>
<evidence type="ECO:0000256" key="9">
    <source>
        <dbReference type="ARBA" id="ARBA00023034"/>
    </source>
</evidence>